<evidence type="ECO:0000313" key="2">
    <source>
        <dbReference type="EMBL" id="SZX78005.1"/>
    </source>
</evidence>
<proteinExistence type="predicted"/>
<protein>
    <submittedName>
        <fullName evidence="2">Uncharacterized protein</fullName>
    </submittedName>
</protein>
<keyword evidence="3" id="KW-1185">Reference proteome</keyword>
<name>A0A383WKL5_TETOB</name>
<reference evidence="2 3" key="1">
    <citation type="submission" date="2016-10" db="EMBL/GenBank/DDBJ databases">
        <authorList>
            <person name="Cai Z."/>
        </authorList>
    </citation>
    <scope>NUCLEOTIDE SEQUENCE [LARGE SCALE GENOMIC DNA]</scope>
</reference>
<gene>
    <name evidence="2" type="ORF">BQ4739_LOCUS18335</name>
</gene>
<accession>A0A383WKL5</accession>
<dbReference type="Proteomes" id="UP000256970">
    <property type="component" value="Unassembled WGS sequence"/>
</dbReference>
<evidence type="ECO:0000256" key="1">
    <source>
        <dbReference type="SAM" id="MobiDB-lite"/>
    </source>
</evidence>
<organism evidence="2 3">
    <name type="scientific">Tetradesmus obliquus</name>
    <name type="common">Green alga</name>
    <name type="synonym">Acutodesmus obliquus</name>
    <dbReference type="NCBI Taxonomy" id="3088"/>
    <lineage>
        <taxon>Eukaryota</taxon>
        <taxon>Viridiplantae</taxon>
        <taxon>Chlorophyta</taxon>
        <taxon>core chlorophytes</taxon>
        <taxon>Chlorophyceae</taxon>
        <taxon>CS clade</taxon>
        <taxon>Sphaeropleales</taxon>
        <taxon>Scenedesmaceae</taxon>
        <taxon>Tetradesmus</taxon>
    </lineage>
</organism>
<evidence type="ECO:0000313" key="3">
    <source>
        <dbReference type="Proteomes" id="UP000256970"/>
    </source>
</evidence>
<sequence>MNRLSASVRPQAAARQQPPTEDAALGKAVLDLLARLSAEPAAVVATILAEEDGFERIWSPLLECLSGERSGRRPLGKALKALLQNGLLFERMLVPAQRMLQALQQPQVASSDTATACAENAIMCLGYALVGWLGPLEGSEREAQTASLERMLAGTDLIAIVNDSCRASAAVLQNLLQPAAVSRSRVSSHSCHRSQRSS</sequence>
<dbReference type="AlphaFoldDB" id="A0A383WKL5"/>
<feature type="region of interest" description="Disordered" evidence="1">
    <location>
        <begin position="1"/>
        <end position="20"/>
    </location>
</feature>
<dbReference type="EMBL" id="FNXT01001300">
    <property type="protein sequence ID" value="SZX78005.1"/>
    <property type="molecule type" value="Genomic_DNA"/>
</dbReference>